<evidence type="ECO:0000313" key="1">
    <source>
        <dbReference type="EMBL" id="CAE7183974.1"/>
    </source>
</evidence>
<gene>
    <name evidence="1" type="ORF">RDB_LOCUS120214</name>
</gene>
<organism evidence="1 2">
    <name type="scientific">Rhizoctonia solani</name>
    <dbReference type="NCBI Taxonomy" id="456999"/>
    <lineage>
        <taxon>Eukaryota</taxon>
        <taxon>Fungi</taxon>
        <taxon>Dikarya</taxon>
        <taxon>Basidiomycota</taxon>
        <taxon>Agaricomycotina</taxon>
        <taxon>Agaricomycetes</taxon>
        <taxon>Cantharellales</taxon>
        <taxon>Ceratobasidiaceae</taxon>
        <taxon>Rhizoctonia</taxon>
    </lineage>
</organism>
<sequence>MSGSGSNTVSKAGSQAGSQADTWAELVGWDDEFHELDTDAYKDRPEAKKLKEVVAKSFMVPAWLAGSKSPKYTYFAGMERLRQIVDDLSMDTSDPEYTKVEDDKSLSDDVEECLPLIIQIFRHTQMLKSPMLLEAMEADRCHPVDVLASLVWDIQSDQCVIYRTERQLQIPYPSKRKNNLSVRPDGCAYFQIPEGIADAAVPPEMLCALSCFHSNQSSASNYGCILHWVTEFKRRAQAVTSKQQVVEGLVSALYQRRAFGFPNHFVF</sequence>
<dbReference type="Proteomes" id="UP000663827">
    <property type="component" value="Unassembled WGS sequence"/>
</dbReference>
<accession>A0A8H3E639</accession>
<comment type="caution">
    <text evidence="1">The sequence shown here is derived from an EMBL/GenBank/DDBJ whole genome shotgun (WGS) entry which is preliminary data.</text>
</comment>
<evidence type="ECO:0000313" key="2">
    <source>
        <dbReference type="Proteomes" id="UP000663827"/>
    </source>
</evidence>
<dbReference type="EMBL" id="CAJNJQ010002749">
    <property type="protein sequence ID" value="CAE7183974.1"/>
    <property type="molecule type" value="Genomic_DNA"/>
</dbReference>
<reference evidence="1" key="1">
    <citation type="submission" date="2021-01" db="EMBL/GenBank/DDBJ databases">
        <authorList>
            <person name="Kaushik A."/>
        </authorList>
    </citation>
    <scope>NUCLEOTIDE SEQUENCE</scope>
    <source>
        <strain evidence="1">AG5</strain>
    </source>
</reference>
<dbReference type="AlphaFoldDB" id="A0A8H3E639"/>
<feature type="non-terminal residue" evidence="1">
    <location>
        <position position="1"/>
    </location>
</feature>
<name>A0A8H3E639_9AGAM</name>
<proteinExistence type="predicted"/>
<protein>
    <submittedName>
        <fullName evidence="1">Uncharacterized protein</fullName>
    </submittedName>
</protein>